<organism evidence="13 14">
    <name type="scientific">Stenotrophomonas tumulicola</name>
    <dbReference type="NCBI Taxonomy" id="1685415"/>
    <lineage>
        <taxon>Bacteria</taxon>
        <taxon>Pseudomonadati</taxon>
        <taxon>Pseudomonadota</taxon>
        <taxon>Gammaproteobacteria</taxon>
        <taxon>Lysobacterales</taxon>
        <taxon>Lysobacteraceae</taxon>
        <taxon>Stenotrophomonas</taxon>
    </lineage>
</organism>
<dbReference type="NCBIfam" id="TIGR03141">
    <property type="entry name" value="cytochro_ccmD"/>
    <property type="match status" value="1"/>
</dbReference>
<evidence type="ECO:0000256" key="11">
    <source>
        <dbReference type="ARBA" id="ARBA00023136"/>
    </source>
</evidence>
<dbReference type="AlphaFoldDB" id="A0A7W3FN30"/>
<dbReference type="InterPro" id="IPR007078">
    <property type="entry name" value="Haem_export_protD_CcmD"/>
</dbReference>
<dbReference type="EMBL" id="JACGXS010000005">
    <property type="protein sequence ID" value="MBA8682559.1"/>
    <property type="molecule type" value="Genomic_DNA"/>
</dbReference>
<evidence type="ECO:0000256" key="9">
    <source>
        <dbReference type="ARBA" id="ARBA00022748"/>
    </source>
</evidence>
<comment type="similarity">
    <text evidence="3 12">Belongs to the CcmD/CycX/HelD family.</text>
</comment>
<keyword evidence="5 12" id="KW-0813">Transport</keyword>
<evidence type="ECO:0000256" key="3">
    <source>
        <dbReference type="ARBA" id="ARBA00008741"/>
    </source>
</evidence>
<reference evidence="13 14" key="1">
    <citation type="submission" date="2020-08" db="EMBL/GenBank/DDBJ databases">
        <title>Stenotrophomonas tumulicola JCM 30961.</title>
        <authorList>
            <person name="Deng Y."/>
        </authorList>
    </citation>
    <scope>NUCLEOTIDE SEQUENCE [LARGE SCALE GENOMIC DNA]</scope>
    <source>
        <strain evidence="13 14">JCM 30961</strain>
    </source>
</reference>
<dbReference type="RefSeq" id="WP_182339690.1">
    <property type="nucleotide sequence ID" value="NZ_JACGXS010000005.1"/>
</dbReference>
<comment type="caution">
    <text evidence="13">The sequence shown here is derived from an EMBL/GenBank/DDBJ whole genome shotgun (WGS) entry which is preliminary data.</text>
</comment>
<name>A0A7W3FN30_9GAMM</name>
<evidence type="ECO:0000256" key="8">
    <source>
        <dbReference type="ARBA" id="ARBA00022692"/>
    </source>
</evidence>
<evidence type="ECO:0000256" key="5">
    <source>
        <dbReference type="ARBA" id="ARBA00022448"/>
    </source>
</evidence>
<keyword evidence="8 12" id="KW-0812">Transmembrane</keyword>
<evidence type="ECO:0000256" key="10">
    <source>
        <dbReference type="ARBA" id="ARBA00022989"/>
    </source>
</evidence>
<comment type="function">
    <text evidence="1 12">Required for the export of heme to the periplasm for the biogenesis of c-type cytochromes.</text>
</comment>
<evidence type="ECO:0000256" key="1">
    <source>
        <dbReference type="ARBA" id="ARBA00002442"/>
    </source>
</evidence>
<dbReference type="Pfam" id="PF04995">
    <property type="entry name" value="CcmD"/>
    <property type="match status" value="1"/>
</dbReference>
<keyword evidence="9 12" id="KW-0201">Cytochrome c-type biogenesis</keyword>
<keyword evidence="7 12" id="KW-0997">Cell inner membrane</keyword>
<dbReference type="GO" id="GO:0015886">
    <property type="term" value="P:heme transport"/>
    <property type="evidence" value="ECO:0007669"/>
    <property type="project" value="InterPro"/>
</dbReference>
<keyword evidence="6 12" id="KW-1003">Cell membrane</keyword>
<evidence type="ECO:0000256" key="6">
    <source>
        <dbReference type="ARBA" id="ARBA00022475"/>
    </source>
</evidence>
<evidence type="ECO:0000256" key="12">
    <source>
        <dbReference type="RuleBase" id="RU363101"/>
    </source>
</evidence>
<protein>
    <recommendedName>
        <fullName evidence="4 12">Heme exporter protein D</fullName>
    </recommendedName>
</protein>
<evidence type="ECO:0000256" key="2">
    <source>
        <dbReference type="ARBA" id="ARBA00004377"/>
    </source>
</evidence>
<evidence type="ECO:0000256" key="7">
    <source>
        <dbReference type="ARBA" id="ARBA00022519"/>
    </source>
</evidence>
<evidence type="ECO:0000313" key="13">
    <source>
        <dbReference type="EMBL" id="MBA8682559.1"/>
    </source>
</evidence>
<keyword evidence="10 12" id="KW-1133">Transmembrane helix</keyword>
<evidence type="ECO:0000256" key="4">
    <source>
        <dbReference type="ARBA" id="ARBA00016461"/>
    </source>
</evidence>
<sequence length="60" mass="6585">MSYLGYVVAAYAVFVLVLAIDAIGSQLRLRRALQAARQRLQRQAARKAAAAAPSLQELER</sequence>
<dbReference type="GO" id="GO:0017004">
    <property type="term" value="P:cytochrome complex assembly"/>
    <property type="evidence" value="ECO:0007669"/>
    <property type="project" value="UniProtKB-KW"/>
</dbReference>
<dbReference type="Proteomes" id="UP000547058">
    <property type="component" value="Unassembled WGS sequence"/>
</dbReference>
<comment type="subcellular location">
    <subcellularLocation>
        <location evidence="2 12">Cell inner membrane</location>
        <topology evidence="2 12">Single-pass membrane protein</topology>
    </subcellularLocation>
</comment>
<keyword evidence="11 12" id="KW-0472">Membrane</keyword>
<accession>A0A7W3FN30</accession>
<feature type="transmembrane region" description="Helical" evidence="12">
    <location>
        <begin position="6"/>
        <end position="24"/>
    </location>
</feature>
<proteinExistence type="inferred from homology"/>
<evidence type="ECO:0000313" key="14">
    <source>
        <dbReference type="Proteomes" id="UP000547058"/>
    </source>
</evidence>
<dbReference type="GO" id="GO:0005886">
    <property type="term" value="C:plasma membrane"/>
    <property type="evidence" value="ECO:0007669"/>
    <property type="project" value="UniProtKB-SubCell"/>
</dbReference>
<gene>
    <name evidence="13" type="primary">ccmD</name>
    <name evidence="13" type="ORF">H4O11_12185</name>
</gene>
<keyword evidence="14" id="KW-1185">Reference proteome</keyword>